<keyword evidence="1" id="KW-0813">Transport</keyword>
<dbReference type="Proteomes" id="UP000199658">
    <property type="component" value="Unassembled WGS sequence"/>
</dbReference>
<dbReference type="InterPro" id="IPR015984">
    <property type="entry name" value="Cyt_c_prime_subgr"/>
</dbReference>
<reference evidence="10" key="1">
    <citation type="submission" date="2016-10" db="EMBL/GenBank/DDBJ databases">
        <authorList>
            <person name="Varghese N."/>
            <person name="Submissions S."/>
        </authorList>
    </citation>
    <scope>NUCLEOTIDE SEQUENCE [LARGE SCALE GENOMIC DNA]</scope>
    <source>
        <strain evidence="10">DSM 26921</strain>
    </source>
</reference>
<dbReference type="RefSeq" id="WP_090216959.1">
    <property type="nucleotide sequence ID" value="NZ_FOYO01000001.1"/>
</dbReference>
<feature type="signal peptide" evidence="8">
    <location>
        <begin position="1"/>
        <end position="23"/>
    </location>
</feature>
<evidence type="ECO:0000256" key="7">
    <source>
        <dbReference type="PIRSR" id="PIRSR000027-2"/>
    </source>
</evidence>
<keyword evidence="2 7" id="KW-0349">Heme</keyword>
<evidence type="ECO:0000313" key="9">
    <source>
        <dbReference type="EMBL" id="SFR48450.1"/>
    </source>
</evidence>
<dbReference type="AlphaFoldDB" id="A0A1I6H222"/>
<dbReference type="InterPro" id="IPR002321">
    <property type="entry name" value="Cyt_c_II"/>
</dbReference>
<gene>
    <name evidence="9" type="ORF">SAMN04488002_2356</name>
</gene>
<dbReference type="GO" id="GO:0005506">
    <property type="term" value="F:iron ion binding"/>
    <property type="evidence" value="ECO:0007669"/>
    <property type="project" value="InterPro"/>
</dbReference>
<dbReference type="EMBL" id="FOYO01000001">
    <property type="protein sequence ID" value="SFR48450.1"/>
    <property type="molecule type" value="Genomic_DNA"/>
</dbReference>
<feature type="binding site" description="covalent" evidence="7">
    <location>
        <position position="145"/>
    </location>
    <ligand>
        <name>heme c</name>
        <dbReference type="ChEBI" id="CHEBI:61717"/>
    </ligand>
</feature>
<keyword evidence="4" id="KW-0249">Electron transport</keyword>
<dbReference type="OrthoDB" id="7596534at2"/>
<dbReference type="STRING" id="670154.SAMN04488002_2356"/>
<evidence type="ECO:0000256" key="5">
    <source>
        <dbReference type="ARBA" id="ARBA00023004"/>
    </source>
</evidence>
<evidence type="ECO:0000256" key="1">
    <source>
        <dbReference type="ARBA" id="ARBA00022448"/>
    </source>
</evidence>
<feature type="binding site" description="axial binding residue" evidence="6">
    <location>
        <position position="149"/>
    </location>
    <ligand>
        <name>heme c</name>
        <dbReference type="ChEBI" id="CHEBI:61717"/>
    </ligand>
    <ligandPart>
        <name>Fe</name>
        <dbReference type="ChEBI" id="CHEBI:18248"/>
    </ligandPart>
</feature>
<dbReference type="InterPro" id="IPR012127">
    <property type="entry name" value="Cyt_c_prime"/>
</dbReference>
<dbReference type="PROSITE" id="PS51009">
    <property type="entry name" value="CYTCII"/>
    <property type="match status" value="1"/>
</dbReference>
<keyword evidence="3 6" id="KW-0479">Metal-binding</keyword>
<feature type="binding site" description="covalent" evidence="7">
    <location>
        <position position="148"/>
    </location>
    <ligand>
        <name>heme c</name>
        <dbReference type="ChEBI" id="CHEBI:61717"/>
    </ligand>
</feature>
<dbReference type="GO" id="GO:0020037">
    <property type="term" value="F:heme binding"/>
    <property type="evidence" value="ECO:0007669"/>
    <property type="project" value="InterPro"/>
</dbReference>
<dbReference type="Pfam" id="PF01322">
    <property type="entry name" value="Cytochrom_C_2"/>
    <property type="match status" value="1"/>
</dbReference>
<evidence type="ECO:0000313" key="10">
    <source>
        <dbReference type="Proteomes" id="UP000199658"/>
    </source>
</evidence>
<dbReference type="SUPFAM" id="SSF47175">
    <property type="entry name" value="Cytochromes"/>
    <property type="match status" value="1"/>
</dbReference>
<sequence length="156" mass="15959">MMLPKILATSGLAAVLMSGLAFADGHDALPAEVKARNGLMNNYALNLGILGNMAKGTSDYDANVAALAAANLAAFSATDQSLLWTANTDTMSIDGTRALPKIWEDRADFDAKGNDLAMAAKALADVAGTDLAALQGAMGSIGGACGACHKVYREPK</sequence>
<dbReference type="PRINTS" id="PR00608">
    <property type="entry name" value="CYTCHROMECII"/>
</dbReference>
<evidence type="ECO:0000256" key="2">
    <source>
        <dbReference type="ARBA" id="ARBA00022617"/>
    </source>
</evidence>
<accession>A0A1I6H222</accession>
<comment type="PTM">
    <text evidence="7">Binds 1 heme group per subunit.</text>
</comment>
<dbReference type="GO" id="GO:0009055">
    <property type="term" value="F:electron transfer activity"/>
    <property type="evidence" value="ECO:0007669"/>
    <property type="project" value="InterPro"/>
</dbReference>
<dbReference type="GO" id="GO:0042597">
    <property type="term" value="C:periplasmic space"/>
    <property type="evidence" value="ECO:0007669"/>
    <property type="project" value="InterPro"/>
</dbReference>
<protein>
    <submittedName>
        <fullName evidence="9">Cytochrome c556</fullName>
    </submittedName>
</protein>
<evidence type="ECO:0000256" key="4">
    <source>
        <dbReference type="ARBA" id="ARBA00022982"/>
    </source>
</evidence>
<feature type="chain" id="PRO_5011705446" evidence="8">
    <location>
        <begin position="24"/>
        <end position="156"/>
    </location>
</feature>
<keyword evidence="5 6" id="KW-0408">Iron</keyword>
<evidence type="ECO:0000256" key="8">
    <source>
        <dbReference type="SAM" id="SignalP"/>
    </source>
</evidence>
<dbReference type="PIRSF" id="PIRSF000027">
    <property type="entry name" value="Cytc_c_prime"/>
    <property type="match status" value="1"/>
</dbReference>
<keyword evidence="10" id="KW-1185">Reference proteome</keyword>
<keyword evidence="8" id="KW-0732">Signal</keyword>
<evidence type="ECO:0000256" key="6">
    <source>
        <dbReference type="PIRSR" id="PIRSR000027-1"/>
    </source>
</evidence>
<name>A0A1I6H222_9RHOB</name>
<evidence type="ECO:0000256" key="3">
    <source>
        <dbReference type="ARBA" id="ARBA00022723"/>
    </source>
</evidence>
<dbReference type="InterPro" id="IPR010980">
    <property type="entry name" value="Cyt_c/b562"/>
</dbReference>
<dbReference type="GO" id="GO:0022900">
    <property type="term" value="P:electron transport chain"/>
    <property type="evidence" value="ECO:0007669"/>
    <property type="project" value="InterPro"/>
</dbReference>
<organism evidence="9 10">
    <name type="scientific">Litoreibacter janthinus</name>
    <dbReference type="NCBI Taxonomy" id="670154"/>
    <lineage>
        <taxon>Bacteria</taxon>
        <taxon>Pseudomonadati</taxon>
        <taxon>Pseudomonadota</taxon>
        <taxon>Alphaproteobacteria</taxon>
        <taxon>Rhodobacterales</taxon>
        <taxon>Roseobacteraceae</taxon>
        <taxon>Litoreibacter</taxon>
    </lineage>
</organism>
<proteinExistence type="predicted"/>
<dbReference type="Gene3D" id="1.20.120.10">
    <property type="entry name" value="Cytochrome c/b562"/>
    <property type="match status" value="1"/>
</dbReference>